<dbReference type="InterPro" id="IPR011009">
    <property type="entry name" value="Kinase-like_dom_sf"/>
</dbReference>
<dbReference type="Gene3D" id="1.25.40.20">
    <property type="entry name" value="Ankyrin repeat-containing domain"/>
    <property type="match status" value="2"/>
</dbReference>
<dbReference type="InterPro" id="IPR000719">
    <property type="entry name" value="Prot_kinase_dom"/>
</dbReference>
<dbReference type="Gene3D" id="1.10.510.10">
    <property type="entry name" value="Transferase(Phosphotransferase) domain 1"/>
    <property type="match status" value="1"/>
</dbReference>
<dbReference type="SUPFAM" id="SSF56112">
    <property type="entry name" value="Protein kinase-like (PK-like)"/>
    <property type="match status" value="1"/>
</dbReference>
<reference evidence="3" key="1">
    <citation type="submission" date="2016-11" db="UniProtKB">
        <authorList>
            <consortium name="WormBaseParasite"/>
        </authorList>
    </citation>
    <scope>IDENTIFICATION</scope>
</reference>
<dbReference type="WBParaSite" id="maker-uti_cns_0002849-snap-gene-0.2-mRNA-1">
    <property type="protein sequence ID" value="maker-uti_cns_0002849-snap-gene-0.2-mRNA-1"/>
    <property type="gene ID" value="maker-uti_cns_0002849-snap-gene-0.2"/>
</dbReference>
<dbReference type="GO" id="GO:0004674">
    <property type="term" value="F:protein serine/threonine kinase activity"/>
    <property type="evidence" value="ECO:0007669"/>
    <property type="project" value="TreeGrafter"/>
</dbReference>
<protein>
    <submittedName>
        <fullName evidence="3">Protein kinase domain-containing protein</fullName>
    </submittedName>
</protein>
<evidence type="ECO:0000313" key="3">
    <source>
        <dbReference type="WBParaSite" id="maker-uti_cns_0002849-snap-gene-0.2-mRNA-1"/>
    </source>
</evidence>
<dbReference type="SUPFAM" id="SSF48403">
    <property type="entry name" value="Ankyrin repeat"/>
    <property type="match status" value="1"/>
</dbReference>
<sequence length="532" mass="58593">AAKCIEYLLHLGADPTAKDEAGNMAAHLAARRDHLRVLALLRFDAKWLQNKQGAAPLTEAARSGSRRCAKHLLHLLRETRHCGDCERQADKTRKRLLKLTDLDDRTAMGVAARCGHPELAKDIQRETQLLLRGIELSGLSHSDAAIRDQLISLAKKGDSTGLKNLASADSCDLPDAEGRTVLMWAAGNPDLDSVDLWDHLVQLGDPTCASNMFSGNCLHLAASGGNFVAASSLVEAGAPVNAPNLNSSTALMLAAVDRPARLLKDWKGRTALDLAREHRSSDLAELLLEYEGRNYFDGVKLDSRPFRHTWDNKRLLGRRGFGEVHEVLTDIRFRCAAKTIQLPVQLQHQQMQDDLKAKEVERVVESERNLCLLDHPNILESAKIVLFMELLDGCSLETFIDSKPLDEAVIKKFTAQICSALSYMHGREPPVIHRDINCSNMIVCLADKRIKLIDFGLSIKLEQAVSHVTASTSSPKGTLNFLAPELLSPDDPAAGPRYSRKSDIWAFGCSVYQMASGSRPYSTAVNFLQMAL</sequence>
<accession>A0A1I8GSE2</accession>
<name>A0A1I8GSE2_9PLAT</name>
<dbReference type="PANTHER" id="PTHR24361">
    <property type="entry name" value="MITOGEN-ACTIVATED KINASE KINASE KINASE"/>
    <property type="match status" value="1"/>
</dbReference>
<dbReference type="GO" id="GO:0005524">
    <property type="term" value="F:ATP binding"/>
    <property type="evidence" value="ECO:0007669"/>
    <property type="project" value="InterPro"/>
</dbReference>
<proteinExistence type="predicted"/>
<dbReference type="SMART" id="SM00248">
    <property type="entry name" value="ANK"/>
    <property type="match status" value="6"/>
</dbReference>
<evidence type="ECO:0000259" key="1">
    <source>
        <dbReference type="PROSITE" id="PS50011"/>
    </source>
</evidence>
<feature type="domain" description="Protein kinase" evidence="1">
    <location>
        <begin position="310"/>
        <end position="532"/>
    </location>
</feature>
<dbReference type="InterPro" id="IPR053235">
    <property type="entry name" value="Ser_Thr_kinase"/>
</dbReference>
<keyword evidence="2" id="KW-1185">Reference proteome</keyword>
<dbReference type="PROSITE" id="PS50011">
    <property type="entry name" value="PROTEIN_KINASE_DOM"/>
    <property type="match status" value="1"/>
</dbReference>
<dbReference type="InterPro" id="IPR002110">
    <property type="entry name" value="Ankyrin_rpt"/>
</dbReference>
<evidence type="ECO:0000313" key="2">
    <source>
        <dbReference type="Proteomes" id="UP000095280"/>
    </source>
</evidence>
<dbReference type="Proteomes" id="UP000095280">
    <property type="component" value="Unplaced"/>
</dbReference>
<dbReference type="InterPro" id="IPR036770">
    <property type="entry name" value="Ankyrin_rpt-contain_sf"/>
</dbReference>
<organism evidence="2 3">
    <name type="scientific">Macrostomum lignano</name>
    <dbReference type="NCBI Taxonomy" id="282301"/>
    <lineage>
        <taxon>Eukaryota</taxon>
        <taxon>Metazoa</taxon>
        <taxon>Spiralia</taxon>
        <taxon>Lophotrochozoa</taxon>
        <taxon>Platyhelminthes</taxon>
        <taxon>Rhabditophora</taxon>
        <taxon>Macrostomorpha</taxon>
        <taxon>Macrostomida</taxon>
        <taxon>Macrostomidae</taxon>
        <taxon>Macrostomum</taxon>
    </lineage>
</organism>
<dbReference type="Pfam" id="PF00069">
    <property type="entry name" value="Pkinase"/>
    <property type="match status" value="1"/>
</dbReference>
<dbReference type="AlphaFoldDB" id="A0A1I8GSE2"/>
<dbReference type="Pfam" id="PF12796">
    <property type="entry name" value="Ank_2"/>
    <property type="match status" value="1"/>
</dbReference>
<dbReference type="GO" id="GO:0005737">
    <property type="term" value="C:cytoplasm"/>
    <property type="evidence" value="ECO:0007669"/>
    <property type="project" value="TreeGrafter"/>
</dbReference>